<organism evidence="1">
    <name type="scientific">gut metagenome</name>
    <dbReference type="NCBI Taxonomy" id="749906"/>
    <lineage>
        <taxon>unclassified sequences</taxon>
        <taxon>metagenomes</taxon>
        <taxon>organismal metagenomes</taxon>
    </lineage>
</organism>
<gene>
    <name evidence="1" type="ORF">EVA_18741</name>
</gene>
<sequence length="58" mass="6618">MSSLGFIHDKLEIKFLILYIAARVIEPVPFDTVLDLTMCDDGVDYFDFSECLTDLVKT</sequence>
<name>J9FUA4_9ZZZZ</name>
<dbReference type="EMBL" id="AMCI01007138">
    <property type="protein sequence ID" value="EJW93152.1"/>
    <property type="molecule type" value="Genomic_DNA"/>
</dbReference>
<dbReference type="InterPro" id="IPR025374">
    <property type="entry name" value="DUF4364"/>
</dbReference>
<evidence type="ECO:0000313" key="1">
    <source>
        <dbReference type="EMBL" id="EJW93152.1"/>
    </source>
</evidence>
<comment type="caution">
    <text evidence="1">The sequence shown here is derived from an EMBL/GenBank/DDBJ whole genome shotgun (WGS) entry which is preliminary data.</text>
</comment>
<accession>J9FUA4</accession>
<feature type="non-terminal residue" evidence="1">
    <location>
        <position position="58"/>
    </location>
</feature>
<dbReference type="Pfam" id="PF14277">
    <property type="entry name" value="DUF4364"/>
    <property type="match status" value="1"/>
</dbReference>
<proteinExistence type="predicted"/>
<reference evidence="1" key="1">
    <citation type="journal article" date="2012" name="PLoS ONE">
        <title>Gene sets for utilization of primary and secondary nutrition supplies in the distal gut of endangered iberian lynx.</title>
        <authorList>
            <person name="Alcaide M."/>
            <person name="Messina E."/>
            <person name="Richter M."/>
            <person name="Bargiela R."/>
            <person name="Peplies J."/>
            <person name="Huws S.A."/>
            <person name="Newbold C.J."/>
            <person name="Golyshin P.N."/>
            <person name="Simon M.A."/>
            <person name="Lopez G."/>
            <person name="Yakimov M.M."/>
            <person name="Ferrer M."/>
        </authorList>
    </citation>
    <scope>NUCLEOTIDE SEQUENCE</scope>
</reference>
<protein>
    <submittedName>
        <fullName evidence="1">Uncharacterized protein</fullName>
    </submittedName>
</protein>
<dbReference type="AlphaFoldDB" id="J9FUA4"/>